<keyword evidence="3" id="KW-0472">Membrane</keyword>
<dbReference type="Proteomes" id="UP000734854">
    <property type="component" value="Unassembled WGS sequence"/>
</dbReference>
<comment type="caution">
    <text evidence="6">The sequence shown here is derived from an EMBL/GenBank/DDBJ whole genome shotgun (WGS) entry which is preliminary data.</text>
</comment>
<dbReference type="AlphaFoldDB" id="A0A8J5GUP3"/>
<accession>A0A8J5GUP3</accession>
<feature type="domain" description="Bifunctional inhibitor/plant lipid transfer protein/seed storage helical" evidence="5">
    <location>
        <begin position="34"/>
        <end position="112"/>
    </location>
</feature>
<comment type="similarity">
    <text evidence="1">Belongs to the plant LTP family.</text>
</comment>
<dbReference type="SMART" id="SM00499">
    <property type="entry name" value="AAI"/>
    <property type="match status" value="1"/>
</dbReference>
<feature type="transmembrane region" description="Helical" evidence="3">
    <location>
        <begin position="179"/>
        <end position="199"/>
    </location>
</feature>
<organism evidence="6 7">
    <name type="scientific">Zingiber officinale</name>
    <name type="common">Ginger</name>
    <name type="synonym">Amomum zingiber</name>
    <dbReference type="NCBI Taxonomy" id="94328"/>
    <lineage>
        <taxon>Eukaryota</taxon>
        <taxon>Viridiplantae</taxon>
        <taxon>Streptophyta</taxon>
        <taxon>Embryophyta</taxon>
        <taxon>Tracheophyta</taxon>
        <taxon>Spermatophyta</taxon>
        <taxon>Magnoliopsida</taxon>
        <taxon>Liliopsida</taxon>
        <taxon>Zingiberales</taxon>
        <taxon>Zingiberaceae</taxon>
        <taxon>Zingiber</taxon>
    </lineage>
</organism>
<evidence type="ECO:0000256" key="4">
    <source>
        <dbReference type="SAM" id="SignalP"/>
    </source>
</evidence>
<evidence type="ECO:0000256" key="2">
    <source>
        <dbReference type="SAM" id="MobiDB-lite"/>
    </source>
</evidence>
<keyword evidence="4" id="KW-0732">Signal</keyword>
<evidence type="ECO:0000313" key="7">
    <source>
        <dbReference type="Proteomes" id="UP000734854"/>
    </source>
</evidence>
<feature type="chain" id="PRO_5035227859" description="Bifunctional inhibitor/plant lipid transfer protein/seed storage helical domain-containing protein" evidence="4">
    <location>
        <begin position="30"/>
        <end position="200"/>
    </location>
</feature>
<reference evidence="6 7" key="1">
    <citation type="submission" date="2020-08" db="EMBL/GenBank/DDBJ databases">
        <title>Plant Genome Project.</title>
        <authorList>
            <person name="Zhang R.-G."/>
        </authorList>
    </citation>
    <scope>NUCLEOTIDE SEQUENCE [LARGE SCALE GENOMIC DNA]</scope>
    <source>
        <tissue evidence="6">Rhizome</tissue>
    </source>
</reference>
<gene>
    <name evidence="6" type="ORF">ZIOFF_025212</name>
</gene>
<proteinExistence type="inferred from homology"/>
<feature type="signal peptide" evidence="4">
    <location>
        <begin position="1"/>
        <end position="29"/>
    </location>
</feature>
<keyword evidence="3" id="KW-1133">Transmembrane helix</keyword>
<evidence type="ECO:0000259" key="5">
    <source>
        <dbReference type="SMART" id="SM00499"/>
    </source>
</evidence>
<keyword evidence="7" id="KW-1185">Reference proteome</keyword>
<dbReference type="InterPro" id="IPR016140">
    <property type="entry name" value="Bifunc_inhib/LTP/seed_store"/>
</dbReference>
<protein>
    <recommendedName>
        <fullName evidence="5">Bifunctional inhibitor/plant lipid transfer protein/seed storage helical domain-containing protein</fullName>
    </recommendedName>
</protein>
<dbReference type="CDD" id="cd00010">
    <property type="entry name" value="AAI_LTSS"/>
    <property type="match status" value="1"/>
</dbReference>
<evidence type="ECO:0000256" key="1">
    <source>
        <dbReference type="ARBA" id="ARBA00009748"/>
    </source>
</evidence>
<keyword evidence="3" id="KW-0812">Transmembrane</keyword>
<dbReference type="PANTHER" id="PTHR33044">
    <property type="entry name" value="BIFUNCTIONAL INHIBITOR/LIPID-TRANSFER PROTEIN/SEED STORAGE 2S ALBUMIN SUPERFAMILY PROTEIN-RELATED"/>
    <property type="match status" value="1"/>
</dbReference>
<evidence type="ECO:0000256" key="3">
    <source>
        <dbReference type="SAM" id="Phobius"/>
    </source>
</evidence>
<sequence>MARSHPLAVLALVVVGMLQLTAPPPSASAQTLGCSPSVLSAISPCISYLVGNSTSPTSTCCSQLAVMMQGQAQCLCLILGGGIAQLGFLLNQTQAYTLPGACRISFSTSRPCLGFTAPVPAGAPGEAPALAPSATAQTPTSGGAVPAVDFTPSVRNAGAPSQGSGSKTTPPQASTASSFYRVAPALFFVIIAAVASHAWI</sequence>
<dbReference type="EMBL" id="JACMSC010000007">
    <property type="protein sequence ID" value="KAG6514838.1"/>
    <property type="molecule type" value="Genomic_DNA"/>
</dbReference>
<evidence type="ECO:0000313" key="6">
    <source>
        <dbReference type="EMBL" id="KAG6514838.1"/>
    </source>
</evidence>
<dbReference type="InterPro" id="IPR043325">
    <property type="entry name" value="LTSS"/>
</dbReference>
<feature type="region of interest" description="Disordered" evidence="2">
    <location>
        <begin position="126"/>
        <end position="147"/>
    </location>
</feature>
<dbReference type="Pfam" id="PF14368">
    <property type="entry name" value="LTP_2"/>
    <property type="match status" value="1"/>
</dbReference>
<name>A0A8J5GUP3_ZINOF</name>
<dbReference type="OrthoDB" id="911994at2759"/>